<keyword evidence="5" id="KW-1185">Reference proteome</keyword>
<accession>A0ABY7WS34</accession>
<feature type="domain" description="NUMOD4" evidence="1">
    <location>
        <begin position="3"/>
        <end position="42"/>
    </location>
</feature>
<dbReference type="Pfam" id="PF07463">
    <property type="entry name" value="NUMOD4"/>
    <property type="match status" value="1"/>
</dbReference>
<dbReference type="RefSeq" id="WP_274258861.1">
    <property type="nucleotide sequence ID" value="NZ_CP117884.1"/>
</dbReference>
<name>A0ABY7WS34_9LACO</name>
<evidence type="ECO:0000313" key="4">
    <source>
        <dbReference type="EMBL" id="WDF81834.1"/>
    </source>
</evidence>
<dbReference type="EMBL" id="CP117884">
    <property type="protein sequence ID" value="WDF81834.1"/>
    <property type="molecule type" value="Genomic_DNA"/>
</dbReference>
<evidence type="ECO:0000259" key="1">
    <source>
        <dbReference type="Pfam" id="PF07463"/>
    </source>
</evidence>
<dbReference type="Gene3D" id="3.90.75.20">
    <property type="match status" value="1"/>
</dbReference>
<reference evidence="4 5" key="1">
    <citation type="submission" date="2023-02" db="EMBL/GenBank/DDBJ databases">
        <title>Genome sequence of Lacticaseibacillus sp. KACC 23028.</title>
        <authorList>
            <person name="Kim S."/>
            <person name="Heo J."/>
            <person name="Kwon S.-W."/>
        </authorList>
    </citation>
    <scope>NUCLEOTIDE SEQUENCE [LARGE SCALE GENOMIC DNA]</scope>
    <source>
        <strain evidence="4 5">KACC 23028</strain>
    </source>
</reference>
<evidence type="ECO:0000259" key="3">
    <source>
        <dbReference type="Pfam" id="PF22083"/>
    </source>
</evidence>
<feature type="domain" description="DNA endonuclease I-HmuI-like NUMOD-like" evidence="3">
    <location>
        <begin position="119"/>
        <end position="162"/>
    </location>
</feature>
<dbReference type="InterPro" id="IPR003615">
    <property type="entry name" value="HNH_nuc"/>
</dbReference>
<dbReference type="Pfam" id="PF13392">
    <property type="entry name" value="HNH_3"/>
    <property type="match status" value="1"/>
</dbReference>
<protein>
    <submittedName>
        <fullName evidence="4">NUMOD4 domain-containing protein</fullName>
    </submittedName>
</protein>
<dbReference type="InterPro" id="IPR044925">
    <property type="entry name" value="His-Me_finger_sf"/>
</dbReference>
<dbReference type="SUPFAM" id="SSF54060">
    <property type="entry name" value="His-Me finger endonucleases"/>
    <property type="match status" value="1"/>
</dbReference>
<dbReference type="Gene3D" id="1.10.10.10">
    <property type="entry name" value="Winged helix-like DNA-binding domain superfamily/Winged helix DNA-binding domain"/>
    <property type="match status" value="1"/>
</dbReference>
<gene>
    <name evidence="4" type="ORF">PQ472_07830</name>
</gene>
<dbReference type="InterPro" id="IPR036388">
    <property type="entry name" value="WH-like_DNA-bd_sf"/>
</dbReference>
<sequence length="165" mass="18970">MIEEWRDIEGYEGLYQVSSFGHIKNAQRNWILKPKFSHGYAQTLLYKNKKGHTIAIHRLVAKAFLPNPGGLPQINHLDENKANNRVDNLEWCSAKHNINYGTHNERVLSHDFIARPVIATSPDGAQRLFDSQREACRFFGLTTRCVWSCLHGLQKTTHGYSFMFA</sequence>
<evidence type="ECO:0000259" key="2">
    <source>
        <dbReference type="Pfam" id="PF13392"/>
    </source>
</evidence>
<feature type="domain" description="HNH nuclease" evidence="2">
    <location>
        <begin position="56"/>
        <end position="97"/>
    </location>
</feature>
<proteinExistence type="predicted"/>
<dbReference type="Pfam" id="PF22083">
    <property type="entry name" value="I-HmuI_NUMOD-like"/>
    <property type="match status" value="1"/>
</dbReference>
<dbReference type="SUPFAM" id="SSF64496">
    <property type="entry name" value="DNA-binding domain of intron-encoded endonucleases"/>
    <property type="match status" value="1"/>
</dbReference>
<dbReference type="InterPro" id="IPR054307">
    <property type="entry name" value="I-HmuI_NUMOD-like"/>
</dbReference>
<evidence type="ECO:0000313" key="5">
    <source>
        <dbReference type="Proteomes" id="UP001220377"/>
    </source>
</evidence>
<organism evidence="4 5">
    <name type="scientific">Lacticaseibacillus pabuli</name>
    <dbReference type="NCBI Taxonomy" id="3025672"/>
    <lineage>
        <taxon>Bacteria</taxon>
        <taxon>Bacillati</taxon>
        <taxon>Bacillota</taxon>
        <taxon>Bacilli</taxon>
        <taxon>Lactobacillales</taxon>
        <taxon>Lactobacillaceae</taxon>
        <taxon>Lacticaseibacillus</taxon>
    </lineage>
</organism>
<dbReference type="Proteomes" id="UP001220377">
    <property type="component" value="Chromosome"/>
</dbReference>
<dbReference type="InterPro" id="IPR010902">
    <property type="entry name" value="NUMOD4"/>
</dbReference>